<dbReference type="HAMAP" id="MF_00163">
    <property type="entry name" value="Pep_deformylase"/>
    <property type="match status" value="1"/>
</dbReference>
<dbReference type="PIRSF" id="PIRSF004749">
    <property type="entry name" value="Pep_def"/>
    <property type="match status" value="1"/>
</dbReference>
<evidence type="ECO:0000256" key="6">
    <source>
        <dbReference type="HAMAP-Rule" id="MF_00163"/>
    </source>
</evidence>
<dbReference type="Pfam" id="PF01327">
    <property type="entry name" value="Pep_deformylase"/>
    <property type="match status" value="1"/>
</dbReference>
<evidence type="ECO:0000256" key="3">
    <source>
        <dbReference type="ARBA" id="ARBA00022801"/>
    </source>
</evidence>
<dbReference type="SUPFAM" id="SSF56420">
    <property type="entry name" value="Peptide deformylase"/>
    <property type="match status" value="1"/>
</dbReference>
<reference evidence="8 10" key="3">
    <citation type="submission" date="2017-09" db="EMBL/GenBank/DDBJ databases">
        <title>Bacterial strain isolated from the female urinary microbiota.</title>
        <authorList>
            <person name="Thomas-White K."/>
            <person name="Kumar N."/>
            <person name="Forster S."/>
            <person name="Putonti C."/>
            <person name="Lawley T."/>
            <person name="Wolfe A.J."/>
        </authorList>
    </citation>
    <scope>NUCLEOTIDE SEQUENCE [LARGE SCALE GENOMIC DNA]</scope>
    <source>
        <strain evidence="8 10">UMB0411</strain>
    </source>
</reference>
<protein>
    <recommendedName>
        <fullName evidence="6">Peptide deformylase</fullName>
        <shortName evidence="6">PDF</shortName>
        <ecNumber evidence="6">3.5.1.88</ecNumber>
    </recommendedName>
    <alternativeName>
        <fullName evidence="6">Polypeptide deformylase</fullName>
    </alternativeName>
</protein>
<dbReference type="Proteomes" id="UP000235293">
    <property type="component" value="Unassembled WGS sequence"/>
</dbReference>
<dbReference type="CDD" id="cd00487">
    <property type="entry name" value="Pep_deformylase"/>
    <property type="match status" value="1"/>
</dbReference>
<dbReference type="InterPro" id="IPR023635">
    <property type="entry name" value="Peptide_deformylase"/>
</dbReference>
<dbReference type="GO" id="GO:0006412">
    <property type="term" value="P:translation"/>
    <property type="evidence" value="ECO:0007669"/>
    <property type="project" value="UniProtKB-UniRule"/>
</dbReference>
<sequence length="162" mass="18460">MSIRKIRIVPDPVLRTPCDEIREITPAVKHLVDDLLETVNDPGRAGLSANQIGVSFRAFSYNINGRIGYILNPVIEELKGEQYDDEGCLSVPGLWYKTRRANYARACGIDLDGKTVVLEGEGLMARMIQHECDHLDGHIYLDRLEKDVRRQALRELRNNMRN</sequence>
<comment type="cofactor">
    <cofactor evidence="6">
        <name>Fe(2+)</name>
        <dbReference type="ChEBI" id="CHEBI:29033"/>
    </cofactor>
    <text evidence="6">Binds 1 Fe(2+) ion.</text>
</comment>
<dbReference type="EC" id="3.5.1.88" evidence="6"/>
<feature type="binding site" evidence="6">
    <location>
        <position position="88"/>
    </location>
    <ligand>
        <name>Fe cation</name>
        <dbReference type="ChEBI" id="CHEBI:24875"/>
    </ligand>
</feature>
<dbReference type="GO" id="GO:0042586">
    <property type="term" value="F:peptide deformylase activity"/>
    <property type="evidence" value="ECO:0007669"/>
    <property type="project" value="UniProtKB-UniRule"/>
</dbReference>
<dbReference type="AlphaFoldDB" id="A0A9X7FEH4"/>
<organism evidence="8 10">
    <name type="scientific">Gardnerella swidsinskii</name>
    <dbReference type="NCBI Taxonomy" id="2792979"/>
    <lineage>
        <taxon>Bacteria</taxon>
        <taxon>Bacillati</taxon>
        <taxon>Actinomycetota</taxon>
        <taxon>Actinomycetes</taxon>
        <taxon>Bifidobacteriales</taxon>
        <taxon>Bifidobacteriaceae</taxon>
        <taxon>Gardnerella</taxon>
    </lineage>
</organism>
<dbReference type="GeneID" id="95681621"/>
<feature type="binding site" evidence="6">
    <location>
        <position position="134"/>
    </location>
    <ligand>
        <name>Fe cation</name>
        <dbReference type="ChEBI" id="CHEBI:24875"/>
    </ligand>
</feature>
<dbReference type="PRINTS" id="PR01576">
    <property type="entry name" value="PDEFORMYLASE"/>
</dbReference>
<keyword evidence="5 6" id="KW-0408">Iron</keyword>
<dbReference type="Gene3D" id="3.90.45.10">
    <property type="entry name" value="Peptide deformylase"/>
    <property type="match status" value="1"/>
</dbReference>
<dbReference type="PANTHER" id="PTHR10458:SF2">
    <property type="entry name" value="PEPTIDE DEFORMYLASE, MITOCHONDRIAL"/>
    <property type="match status" value="1"/>
</dbReference>
<comment type="function">
    <text evidence="6">Removes the formyl group from the N-terminal Met of newly synthesized proteins. Requires at least a dipeptide for an efficient rate of reaction. N-terminal L-methionine is a prerequisite for activity but the enzyme has broad specificity at other positions.</text>
</comment>
<keyword evidence="9" id="KW-1185">Reference proteome</keyword>
<reference evidence="7" key="4">
    <citation type="journal article" date="2021" name="Pathogens">
        <title>Discrimination of Gardnerella Species by Combining MALDI-TOF Protein Profile, Chaperonin cpn60 Sequences, and Phenotypic Characteristics.</title>
        <authorList>
            <person name="Bulavaite A."/>
            <person name="Maier T."/>
            <person name="Pleckaityte M."/>
        </authorList>
    </citation>
    <scope>NUCLEOTIDE SEQUENCE</scope>
    <source>
        <strain evidence="7">GV37</strain>
    </source>
</reference>
<dbReference type="EMBL" id="CP019058">
    <property type="protein sequence ID" value="APW18855.1"/>
    <property type="molecule type" value="Genomic_DNA"/>
</dbReference>
<evidence type="ECO:0000256" key="1">
    <source>
        <dbReference type="ARBA" id="ARBA00010759"/>
    </source>
</evidence>
<dbReference type="EMBL" id="PNGY01000001">
    <property type="protein sequence ID" value="PMC54728.1"/>
    <property type="molecule type" value="Genomic_DNA"/>
</dbReference>
<proteinExistence type="inferred from homology"/>
<reference evidence="7" key="2">
    <citation type="submission" date="2017-01" db="EMBL/GenBank/DDBJ databases">
        <authorList>
            <person name="Timinskas A."/>
        </authorList>
    </citation>
    <scope>NUCLEOTIDE SEQUENCE</scope>
    <source>
        <strain evidence="7">GV37</strain>
    </source>
</reference>
<evidence type="ECO:0000256" key="5">
    <source>
        <dbReference type="ARBA" id="ARBA00023004"/>
    </source>
</evidence>
<evidence type="ECO:0000256" key="2">
    <source>
        <dbReference type="ARBA" id="ARBA00022723"/>
    </source>
</evidence>
<keyword evidence="3 6" id="KW-0378">Hydrolase</keyword>
<feature type="binding site" evidence="6">
    <location>
        <position position="130"/>
    </location>
    <ligand>
        <name>Fe cation</name>
        <dbReference type="ChEBI" id="CHEBI:24875"/>
    </ligand>
</feature>
<dbReference type="PANTHER" id="PTHR10458">
    <property type="entry name" value="PEPTIDE DEFORMYLASE"/>
    <property type="match status" value="1"/>
</dbReference>
<keyword evidence="2 6" id="KW-0479">Metal-binding</keyword>
<accession>A0A9X7FEH4</accession>
<comment type="similarity">
    <text evidence="1 6">Belongs to the polypeptide deformylase family.</text>
</comment>
<keyword evidence="4 6" id="KW-0648">Protein biosynthesis</keyword>
<evidence type="ECO:0000313" key="10">
    <source>
        <dbReference type="Proteomes" id="UP000235293"/>
    </source>
</evidence>
<feature type="active site" evidence="6">
    <location>
        <position position="131"/>
    </location>
</feature>
<dbReference type="NCBIfam" id="NF001159">
    <property type="entry name" value="PRK00150.1-3"/>
    <property type="match status" value="1"/>
</dbReference>
<dbReference type="InterPro" id="IPR036821">
    <property type="entry name" value="Peptide_deformylase_sf"/>
</dbReference>
<evidence type="ECO:0000313" key="7">
    <source>
        <dbReference type="EMBL" id="APW18855.1"/>
    </source>
</evidence>
<comment type="catalytic activity">
    <reaction evidence="6">
        <text>N-terminal N-formyl-L-methionyl-[peptide] + H2O = N-terminal L-methionyl-[peptide] + formate</text>
        <dbReference type="Rhea" id="RHEA:24420"/>
        <dbReference type="Rhea" id="RHEA-COMP:10639"/>
        <dbReference type="Rhea" id="RHEA-COMP:10640"/>
        <dbReference type="ChEBI" id="CHEBI:15377"/>
        <dbReference type="ChEBI" id="CHEBI:15740"/>
        <dbReference type="ChEBI" id="CHEBI:49298"/>
        <dbReference type="ChEBI" id="CHEBI:64731"/>
        <dbReference type="EC" id="3.5.1.88"/>
    </reaction>
</comment>
<dbReference type="GO" id="GO:0046872">
    <property type="term" value="F:metal ion binding"/>
    <property type="evidence" value="ECO:0007669"/>
    <property type="project" value="UniProtKB-KW"/>
</dbReference>
<evidence type="ECO:0000256" key="4">
    <source>
        <dbReference type="ARBA" id="ARBA00022917"/>
    </source>
</evidence>
<evidence type="ECO:0000313" key="8">
    <source>
        <dbReference type="EMBL" id="PMC54728.1"/>
    </source>
</evidence>
<reference evidence="9" key="1">
    <citation type="submission" date="2017-01" db="EMBL/GenBank/DDBJ databases">
        <title>Gardnerella vaginalis bacteremia associated with severe acute encephalopathy in a young female patient: Case Report and characterization of the isolate.</title>
        <authorList>
            <person name="Tankovic J."/>
            <person name="Timinskas A."/>
            <person name="Zilnyte M."/>
            <person name="Janulaitiene M."/>
            <person name="Zvirbliene A."/>
            <person name="Pleckaityte M."/>
        </authorList>
    </citation>
    <scope>NUCLEOTIDE SEQUENCE [LARGE SCALE GENOMIC DNA]</scope>
    <source>
        <strain evidence="9">GV37</strain>
    </source>
</reference>
<dbReference type="Proteomes" id="UP000186260">
    <property type="component" value="Chromosome"/>
</dbReference>
<gene>
    <name evidence="6" type="primary">def</name>
    <name evidence="7" type="ORF">BVL65_04740</name>
    <name evidence="8" type="ORF">CJ213_00845</name>
</gene>
<name>A0A9X7FEH4_9BIFI</name>
<evidence type="ECO:0000313" key="9">
    <source>
        <dbReference type="Proteomes" id="UP000186260"/>
    </source>
</evidence>
<dbReference type="RefSeq" id="WP_004108893.1">
    <property type="nucleotide sequence ID" value="NZ_CP019058.1"/>
</dbReference>